<proteinExistence type="predicted"/>
<accession>A0ABP6LB38</accession>
<keyword evidence="1" id="KW-0479">Metal-binding</keyword>
<comment type="caution">
    <text evidence="3">The sequence shown here is derived from an EMBL/GenBank/DDBJ whole genome shotgun (WGS) entry which is preliminary data.</text>
</comment>
<dbReference type="SUPFAM" id="SSF53800">
    <property type="entry name" value="Chelatase"/>
    <property type="match status" value="1"/>
</dbReference>
<dbReference type="InterPro" id="IPR002762">
    <property type="entry name" value="CbiX-like"/>
</dbReference>
<evidence type="ECO:0000256" key="1">
    <source>
        <dbReference type="ARBA" id="ARBA00022723"/>
    </source>
</evidence>
<evidence type="ECO:0000313" key="3">
    <source>
        <dbReference type="EMBL" id="GAA3034744.1"/>
    </source>
</evidence>
<organism evidence="3 4">
    <name type="scientific">Gordonia defluvii</name>
    <dbReference type="NCBI Taxonomy" id="283718"/>
    <lineage>
        <taxon>Bacteria</taxon>
        <taxon>Bacillati</taxon>
        <taxon>Actinomycetota</taxon>
        <taxon>Actinomycetes</taxon>
        <taxon>Mycobacteriales</taxon>
        <taxon>Gordoniaceae</taxon>
        <taxon>Gordonia</taxon>
    </lineage>
</organism>
<dbReference type="Pfam" id="PF01903">
    <property type="entry name" value="CbiX"/>
    <property type="match status" value="2"/>
</dbReference>
<protein>
    <submittedName>
        <fullName evidence="3">Sirohydrochlorin chelatase</fullName>
    </submittedName>
</protein>
<dbReference type="Gene3D" id="3.40.50.1400">
    <property type="match status" value="2"/>
</dbReference>
<reference evidence="4" key="1">
    <citation type="journal article" date="2019" name="Int. J. Syst. Evol. Microbiol.">
        <title>The Global Catalogue of Microorganisms (GCM) 10K type strain sequencing project: providing services to taxonomists for standard genome sequencing and annotation.</title>
        <authorList>
            <consortium name="The Broad Institute Genomics Platform"/>
            <consortium name="The Broad Institute Genome Sequencing Center for Infectious Disease"/>
            <person name="Wu L."/>
            <person name="Ma J."/>
        </authorList>
    </citation>
    <scope>NUCLEOTIDE SEQUENCE [LARGE SCALE GENOMIC DNA]</scope>
    <source>
        <strain evidence="4">JCM 14234</strain>
    </source>
</reference>
<keyword evidence="4" id="KW-1185">Reference proteome</keyword>
<dbReference type="Proteomes" id="UP001501035">
    <property type="component" value="Unassembled WGS sequence"/>
</dbReference>
<sequence length="247" mass="26036">MSVLLVGHGSRDPRFAATVTTILRAVRVALPDERVEVAYLDLNQPLVATVLDELAATGAPVSVVPLLLGDGYHSCFDLPVLLDAARRRRPAVPMMQTPVLGSAALVDALCDRAHQAGLTSGDGLVLYAVGSSDERSDDAARRRGSDVAAALGVPVHVVFATKLGPDAQVLRDAVAALHRQGRRRIVGLPYFLSPGLLTERVEALLDELAPGSPVAAPLGNHRTVVDAIAAFAAPAPIRTIRRERVGH</sequence>
<dbReference type="EMBL" id="BAAAVS010000021">
    <property type="protein sequence ID" value="GAA3034744.1"/>
    <property type="molecule type" value="Genomic_DNA"/>
</dbReference>
<dbReference type="InterPro" id="IPR050963">
    <property type="entry name" value="Sirohydro_Cobaltochel/CbiX"/>
</dbReference>
<dbReference type="PANTHER" id="PTHR33542:SF5">
    <property type="entry name" value="FERROCHELATASE CHE1"/>
    <property type="match status" value="1"/>
</dbReference>
<name>A0ABP6LB38_9ACTN</name>
<evidence type="ECO:0000313" key="4">
    <source>
        <dbReference type="Proteomes" id="UP001501035"/>
    </source>
</evidence>
<dbReference type="PANTHER" id="PTHR33542">
    <property type="entry name" value="SIROHYDROCHLORIN FERROCHELATASE, CHLOROPLASTIC"/>
    <property type="match status" value="1"/>
</dbReference>
<keyword evidence="2" id="KW-0456">Lyase</keyword>
<dbReference type="RefSeq" id="WP_290707026.1">
    <property type="nucleotide sequence ID" value="NZ_BAAAVS010000021.1"/>
</dbReference>
<gene>
    <name evidence="3" type="ORF">GCM10010528_14460</name>
</gene>
<evidence type="ECO:0000256" key="2">
    <source>
        <dbReference type="ARBA" id="ARBA00023239"/>
    </source>
</evidence>
<dbReference type="CDD" id="cd03416">
    <property type="entry name" value="CbiX_SirB_N"/>
    <property type="match status" value="1"/>
</dbReference>